<dbReference type="Proteomes" id="UP000034687">
    <property type="component" value="Unassembled WGS sequence"/>
</dbReference>
<evidence type="ECO:0000256" key="1">
    <source>
        <dbReference type="SAM" id="MobiDB-lite"/>
    </source>
</evidence>
<gene>
    <name evidence="2" type="ORF">UT72_C0003G0012</name>
</gene>
<accession>A0A0G0QH75</accession>
<feature type="region of interest" description="Disordered" evidence="1">
    <location>
        <begin position="246"/>
        <end position="275"/>
    </location>
</feature>
<dbReference type="SUPFAM" id="SSF64182">
    <property type="entry name" value="DHH phosphoesterases"/>
    <property type="match status" value="1"/>
</dbReference>
<proteinExistence type="predicted"/>
<comment type="caution">
    <text evidence="2">The sequence shown here is derived from an EMBL/GenBank/DDBJ whole genome shotgun (WGS) entry which is preliminary data.</text>
</comment>
<organism evidence="2 3">
    <name type="scientific">Candidatus Woesebacteria bacterium GW2011_GWB1_40_101</name>
    <dbReference type="NCBI Taxonomy" id="1618575"/>
    <lineage>
        <taxon>Bacteria</taxon>
        <taxon>Candidatus Woeseibacteriota</taxon>
    </lineage>
</organism>
<name>A0A0G0QH75_9BACT</name>
<dbReference type="InterPro" id="IPR038763">
    <property type="entry name" value="DHH_sf"/>
</dbReference>
<protein>
    <submittedName>
        <fullName evidence="2">Uncharacterized protein</fullName>
    </submittedName>
</protein>
<dbReference type="EMBL" id="LBXW01000003">
    <property type="protein sequence ID" value="KKR39704.1"/>
    <property type="molecule type" value="Genomic_DNA"/>
</dbReference>
<dbReference type="Gene3D" id="3.90.1640.10">
    <property type="entry name" value="inorganic pyrophosphatase (n-terminal core)"/>
    <property type="match status" value="1"/>
</dbReference>
<feature type="compositionally biased region" description="Basic and acidic residues" evidence="1">
    <location>
        <begin position="252"/>
        <end position="268"/>
    </location>
</feature>
<reference evidence="2 3" key="1">
    <citation type="journal article" date="2015" name="Nature">
        <title>rRNA introns, odd ribosomes, and small enigmatic genomes across a large radiation of phyla.</title>
        <authorList>
            <person name="Brown C.T."/>
            <person name="Hug L.A."/>
            <person name="Thomas B.C."/>
            <person name="Sharon I."/>
            <person name="Castelle C.J."/>
            <person name="Singh A."/>
            <person name="Wilkins M.J."/>
            <person name="Williams K.H."/>
            <person name="Banfield J.F."/>
        </authorList>
    </citation>
    <scope>NUCLEOTIDE SEQUENCE [LARGE SCALE GENOMIC DNA]</scope>
</reference>
<dbReference type="AlphaFoldDB" id="A0A0G0QH75"/>
<sequence>MENSFGSIVGAAPSILIALPTKLNFDAVAAGLSLYLALREGKDVSIFSPSPMLVEFNRLVGVNKIANEVGNKNLTMKFVDYKANDIERVSYDIENGEFRLTVIPKPGAPSPKKEQVAISYSGVNASCVILVGGEAYTDFPALSSPTFGGVKIVHIGIRAITAPSDRTVLSFARPASSLSELSAALIKESGINLDVDMASNLLAGIWEGSRELKGEDVSADTFETVATLMRTGAKLALKQNVVGSYPIASTPQDEKSEDAPKDWLEPKIYKGTSVS</sequence>
<evidence type="ECO:0000313" key="2">
    <source>
        <dbReference type="EMBL" id="KKR39704.1"/>
    </source>
</evidence>
<evidence type="ECO:0000313" key="3">
    <source>
        <dbReference type="Proteomes" id="UP000034687"/>
    </source>
</evidence>